<name>A0AAE1YVK8_9LAMI</name>
<dbReference type="Proteomes" id="UP001293254">
    <property type="component" value="Unassembled WGS sequence"/>
</dbReference>
<reference evidence="1" key="1">
    <citation type="submission" date="2020-06" db="EMBL/GenBank/DDBJ databases">
        <authorList>
            <person name="Li T."/>
            <person name="Hu X."/>
            <person name="Zhang T."/>
            <person name="Song X."/>
            <person name="Zhang H."/>
            <person name="Dai N."/>
            <person name="Sheng W."/>
            <person name="Hou X."/>
            <person name="Wei L."/>
        </authorList>
    </citation>
    <scope>NUCLEOTIDE SEQUENCE</scope>
    <source>
        <strain evidence="1">3651</strain>
        <tissue evidence="1">Leaf</tissue>
    </source>
</reference>
<proteinExistence type="predicted"/>
<evidence type="ECO:0000313" key="2">
    <source>
        <dbReference type="Proteomes" id="UP001293254"/>
    </source>
</evidence>
<accession>A0AAE1YVK8</accession>
<dbReference type="EMBL" id="JACGWO010000001">
    <property type="protein sequence ID" value="KAK4437021.1"/>
    <property type="molecule type" value="Genomic_DNA"/>
</dbReference>
<reference evidence="1" key="2">
    <citation type="journal article" date="2024" name="Plant">
        <title>Genomic evolution and insights into agronomic trait innovations of Sesamum species.</title>
        <authorList>
            <person name="Miao H."/>
            <person name="Wang L."/>
            <person name="Qu L."/>
            <person name="Liu H."/>
            <person name="Sun Y."/>
            <person name="Le M."/>
            <person name="Wang Q."/>
            <person name="Wei S."/>
            <person name="Zheng Y."/>
            <person name="Lin W."/>
            <person name="Duan Y."/>
            <person name="Cao H."/>
            <person name="Xiong S."/>
            <person name="Wang X."/>
            <person name="Wei L."/>
            <person name="Li C."/>
            <person name="Ma Q."/>
            <person name="Ju M."/>
            <person name="Zhao R."/>
            <person name="Li G."/>
            <person name="Mu C."/>
            <person name="Tian Q."/>
            <person name="Mei H."/>
            <person name="Zhang T."/>
            <person name="Gao T."/>
            <person name="Zhang H."/>
        </authorList>
    </citation>
    <scope>NUCLEOTIDE SEQUENCE</scope>
    <source>
        <strain evidence="1">3651</strain>
    </source>
</reference>
<dbReference type="AlphaFoldDB" id="A0AAE1YVK8"/>
<comment type="caution">
    <text evidence="1">The sequence shown here is derived from an EMBL/GenBank/DDBJ whole genome shotgun (WGS) entry which is preliminary data.</text>
</comment>
<sequence>MGLLHYGHGKTVSQVTLGPLKDKPMQTPSHLSSTLGVINGVRSVAARLFGWWEWSWALSYVGGNGGSKSMNGTSTRLRSFGDSSSNNVVGNSNFDSKGTYLVFNVCDAIFINDLNS</sequence>
<organism evidence="1 2">
    <name type="scientific">Sesamum alatum</name>
    <dbReference type="NCBI Taxonomy" id="300844"/>
    <lineage>
        <taxon>Eukaryota</taxon>
        <taxon>Viridiplantae</taxon>
        <taxon>Streptophyta</taxon>
        <taxon>Embryophyta</taxon>
        <taxon>Tracheophyta</taxon>
        <taxon>Spermatophyta</taxon>
        <taxon>Magnoliopsida</taxon>
        <taxon>eudicotyledons</taxon>
        <taxon>Gunneridae</taxon>
        <taxon>Pentapetalae</taxon>
        <taxon>asterids</taxon>
        <taxon>lamiids</taxon>
        <taxon>Lamiales</taxon>
        <taxon>Pedaliaceae</taxon>
        <taxon>Sesamum</taxon>
    </lineage>
</organism>
<keyword evidence="2" id="KW-1185">Reference proteome</keyword>
<gene>
    <name evidence="1" type="ORF">Salat_0036000</name>
</gene>
<protein>
    <submittedName>
        <fullName evidence="1">Uncharacterized protein</fullName>
    </submittedName>
</protein>
<evidence type="ECO:0000313" key="1">
    <source>
        <dbReference type="EMBL" id="KAK4437021.1"/>
    </source>
</evidence>